<dbReference type="InterPro" id="IPR021109">
    <property type="entry name" value="Peptidase_aspartic_dom_sf"/>
</dbReference>
<evidence type="ECO:0000256" key="2">
    <source>
        <dbReference type="SAM" id="MobiDB-lite"/>
    </source>
</evidence>
<dbReference type="GeneID" id="107477852"/>
<dbReference type="InterPro" id="IPR041588">
    <property type="entry name" value="Integrase_H2C2"/>
</dbReference>
<dbReference type="CDD" id="cd00303">
    <property type="entry name" value="retropepsin_like"/>
    <property type="match status" value="1"/>
</dbReference>
<dbReference type="PANTHER" id="PTHR48475:SF2">
    <property type="entry name" value="RIBONUCLEASE H"/>
    <property type="match status" value="1"/>
</dbReference>
<proteinExistence type="predicted"/>
<dbReference type="GO" id="GO:0004523">
    <property type="term" value="F:RNA-DNA hybrid ribonuclease activity"/>
    <property type="evidence" value="ECO:0007669"/>
    <property type="project" value="InterPro"/>
</dbReference>
<name>A0A6P4CQM9_ARADU</name>
<dbReference type="InterPro" id="IPR012337">
    <property type="entry name" value="RNaseH-like_sf"/>
</dbReference>
<feature type="compositionally biased region" description="Polar residues" evidence="2">
    <location>
        <begin position="289"/>
        <end position="300"/>
    </location>
</feature>
<evidence type="ECO:0000259" key="4">
    <source>
        <dbReference type="PROSITE" id="PS50879"/>
    </source>
</evidence>
<keyword evidence="1" id="KW-0233">DNA recombination</keyword>
<evidence type="ECO:0000259" key="5">
    <source>
        <dbReference type="PROSITE" id="PS50994"/>
    </source>
</evidence>
<feature type="domain" description="RNase H type-1" evidence="4">
    <location>
        <begin position="1118"/>
        <end position="1247"/>
    </location>
</feature>
<dbReference type="InterPro" id="IPR043128">
    <property type="entry name" value="Rev_trsase/Diguanyl_cyclase"/>
</dbReference>
<evidence type="ECO:0000259" key="3">
    <source>
        <dbReference type="PROSITE" id="PS50878"/>
    </source>
</evidence>
<dbReference type="Gene3D" id="2.40.70.10">
    <property type="entry name" value="Acid Proteases"/>
    <property type="match status" value="1"/>
</dbReference>
<reference evidence="6" key="1">
    <citation type="journal article" date="2016" name="Nat. Genet.">
        <title>The genome sequences of Arachis duranensis and Arachis ipaensis, the diploid ancestors of cultivated peanut.</title>
        <authorList>
            <person name="Bertioli D.J."/>
            <person name="Cannon S.B."/>
            <person name="Froenicke L."/>
            <person name="Huang G."/>
            <person name="Farmer A.D."/>
            <person name="Cannon E.K."/>
            <person name="Liu X."/>
            <person name="Gao D."/>
            <person name="Clevenger J."/>
            <person name="Dash S."/>
            <person name="Ren L."/>
            <person name="Moretzsohn M.C."/>
            <person name="Shirasawa K."/>
            <person name="Huang W."/>
            <person name="Vidigal B."/>
            <person name="Abernathy B."/>
            <person name="Chu Y."/>
            <person name="Niederhuth C.E."/>
            <person name="Umale P."/>
            <person name="Araujo A.C."/>
            <person name="Kozik A."/>
            <person name="Kim K.D."/>
            <person name="Burow M.D."/>
            <person name="Varshney R.K."/>
            <person name="Wang X."/>
            <person name="Zhang X."/>
            <person name="Barkley N."/>
            <person name="Guimaraes P.M."/>
            <person name="Isobe S."/>
            <person name="Guo B."/>
            <person name="Liao B."/>
            <person name="Stalker H.T."/>
            <person name="Schmitz R.J."/>
            <person name="Scheffler B.E."/>
            <person name="Leal-Bertioli S.C."/>
            <person name="Xun X."/>
            <person name="Jackson S.A."/>
            <person name="Michelmore R."/>
            <person name="Ozias-Akins P."/>
        </authorList>
    </citation>
    <scope>NUCLEOTIDE SEQUENCE [LARGE SCALE GENOMIC DNA]</scope>
    <source>
        <strain evidence="6">cv. V14167</strain>
    </source>
</reference>
<dbReference type="Proteomes" id="UP000515211">
    <property type="component" value="Chromosome 3"/>
</dbReference>
<dbReference type="PROSITE" id="PS50994">
    <property type="entry name" value="INTEGRASE"/>
    <property type="match status" value="1"/>
</dbReference>
<dbReference type="Pfam" id="PF13456">
    <property type="entry name" value="RVT_3"/>
    <property type="match status" value="1"/>
</dbReference>
<accession>A0A6P4CQM9</accession>
<dbReference type="InterPro" id="IPR001584">
    <property type="entry name" value="Integrase_cat-core"/>
</dbReference>
<dbReference type="InterPro" id="IPR041577">
    <property type="entry name" value="RT_RNaseH_2"/>
</dbReference>
<dbReference type="GO" id="GO:0006310">
    <property type="term" value="P:DNA recombination"/>
    <property type="evidence" value="ECO:0007669"/>
    <property type="project" value="UniProtKB-KW"/>
</dbReference>
<dbReference type="Pfam" id="PF00665">
    <property type="entry name" value="rve"/>
    <property type="match status" value="1"/>
</dbReference>
<feature type="region of interest" description="Disordered" evidence="2">
    <location>
        <begin position="288"/>
        <end position="326"/>
    </location>
</feature>
<keyword evidence="6" id="KW-1185">Reference proteome</keyword>
<dbReference type="Pfam" id="PF17919">
    <property type="entry name" value="RT_RNaseH_2"/>
    <property type="match status" value="1"/>
</dbReference>
<dbReference type="GO" id="GO:0015074">
    <property type="term" value="P:DNA integration"/>
    <property type="evidence" value="ECO:0007669"/>
    <property type="project" value="InterPro"/>
</dbReference>
<evidence type="ECO:0000313" key="6">
    <source>
        <dbReference type="Proteomes" id="UP000515211"/>
    </source>
</evidence>
<feature type="domain" description="Reverse transcriptase" evidence="3">
    <location>
        <begin position="719"/>
        <end position="898"/>
    </location>
</feature>
<feature type="region of interest" description="Disordered" evidence="2">
    <location>
        <begin position="1"/>
        <end position="99"/>
    </location>
</feature>
<organism evidence="6 7">
    <name type="scientific">Arachis duranensis</name>
    <name type="common">Wild peanut</name>
    <dbReference type="NCBI Taxonomy" id="130453"/>
    <lineage>
        <taxon>Eukaryota</taxon>
        <taxon>Viridiplantae</taxon>
        <taxon>Streptophyta</taxon>
        <taxon>Embryophyta</taxon>
        <taxon>Tracheophyta</taxon>
        <taxon>Spermatophyta</taxon>
        <taxon>Magnoliopsida</taxon>
        <taxon>eudicotyledons</taxon>
        <taxon>Gunneridae</taxon>
        <taxon>Pentapetalae</taxon>
        <taxon>rosids</taxon>
        <taxon>fabids</taxon>
        <taxon>Fabales</taxon>
        <taxon>Fabaceae</taxon>
        <taxon>Papilionoideae</taxon>
        <taxon>50 kb inversion clade</taxon>
        <taxon>dalbergioids sensu lato</taxon>
        <taxon>Dalbergieae</taxon>
        <taxon>Pterocarpus clade</taxon>
        <taxon>Arachis</taxon>
    </lineage>
</organism>
<dbReference type="InterPro" id="IPR036397">
    <property type="entry name" value="RNaseH_sf"/>
</dbReference>
<feature type="compositionally biased region" description="Basic and acidic residues" evidence="2">
    <location>
        <begin position="301"/>
        <end position="315"/>
    </location>
</feature>
<dbReference type="SUPFAM" id="SSF53098">
    <property type="entry name" value="Ribonuclease H-like"/>
    <property type="match status" value="2"/>
</dbReference>
<feature type="domain" description="Integrase catalytic" evidence="5">
    <location>
        <begin position="1387"/>
        <end position="1558"/>
    </location>
</feature>
<evidence type="ECO:0000313" key="7">
    <source>
        <dbReference type="RefSeq" id="XP_015953417.1"/>
    </source>
</evidence>
<dbReference type="Gene3D" id="3.30.70.270">
    <property type="match status" value="2"/>
</dbReference>
<dbReference type="KEGG" id="adu:107477852"/>
<dbReference type="CDD" id="cd01647">
    <property type="entry name" value="RT_LTR"/>
    <property type="match status" value="1"/>
</dbReference>
<dbReference type="PROSITE" id="PS50879">
    <property type="entry name" value="RNASE_H_1"/>
    <property type="match status" value="1"/>
</dbReference>
<feature type="compositionally biased region" description="Basic and acidic residues" evidence="2">
    <location>
        <begin position="1"/>
        <end position="24"/>
    </location>
</feature>
<dbReference type="GO" id="GO:0003676">
    <property type="term" value="F:nucleic acid binding"/>
    <property type="evidence" value="ECO:0007669"/>
    <property type="project" value="InterPro"/>
</dbReference>
<dbReference type="Pfam" id="PF00078">
    <property type="entry name" value="RVT_1"/>
    <property type="match status" value="1"/>
</dbReference>
<dbReference type="PANTHER" id="PTHR48475">
    <property type="entry name" value="RIBONUCLEASE H"/>
    <property type="match status" value="1"/>
</dbReference>
<dbReference type="InterPro" id="IPR002156">
    <property type="entry name" value="RNaseH_domain"/>
</dbReference>
<reference evidence="7" key="2">
    <citation type="submission" date="2025-08" db="UniProtKB">
        <authorList>
            <consortium name="RefSeq"/>
        </authorList>
    </citation>
    <scope>IDENTIFICATION</scope>
    <source>
        <tissue evidence="7">Whole plant</tissue>
    </source>
</reference>
<gene>
    <name evidence="7" type="primary">LOC107477852</name>
</gene>
<sequence length="1682" mass="190288">MQELRHRVQNLERQLADQERDGRTTDPSYTPSPESQERDSRRSRLRRASASGTEAESTREESPIPRRRNDTIIYSRGRETRRTARDRQDGEGRSERTRQPVIMGATPFHRSILEVRLAKHFDKPMDMRYDGTQDPLEHLTAFESRMNLEGVGNEVRYRAFPVTLAGPAIRWFNGHPQGSIYGFSDISRAFLAQFTTRIAKAKHPINLLGITQRQGEPTRKYLDRFNDECFEIDGLTDLVASLCLMNGLLNENFRKHLTTKPVWTMHEIQTVAKEYINDEEVGRVVAANKRQSGYNQPRQQGNRERLKEQTREEAPSKAPRPFPRVGKFTNYTPLTLPIMEDCFDLKDALEQAIREDKLAAFSHLIRVPRRRYRDQDEEGKTSSAKWRQEPEDRDHGLTVINVVTAKNATPRSRSAHKKDAKVLAVSSSLVRNSKKPSSISFGPEDQWFDDAPENPPMVITARVGTGLVKRILVDTGADSNIMFRNVFDTLGLKDADLMTHQHEVIGLGDHFIKPDGVISLPISMGQTQGRRSAMAEFVILRDSTAYNIILGRKTINDVEAIINMKLLVMKFVTDDGSIGSIRGDLETAVTCNNASLSLRKKSKEAFGVFLADLDARVDDKPRLEPEGDLEKFMIGDTEEKFTFINKNLPHELKEPLVEMIRANRDLFAWTPADVPGIDPKIMSHLLAVKSEARPVAQRRRKMSTERTEEVARQTASLLEAGFIREVDYSTWLSNVVLVKKHNGKWRMCVDYSDLNKACPKDCFPLPNIDPLVDAAAGYRYLSFMDAYSGYNQIPMHRPDEDKTAFITPGGTFCYKVMPFGLKNAEATYQRLMNRIFHDLIGKTVEVYVDDILAKTTRPDDLLNDLANVFASLRQHGMRLNPLKCAFAMEAGKFLGFMITQRGVEANPEKCQAILQMKSPGCIKDVQRLAGRLTSLSRFLGASATKALPFFNLMKKGIAFEWTPACEEAFRHFKEILAAPPVLGKPKDGEPLYLYLAITGEALAAVLVREEGRAQQPVYFVSRALQGAELRYSKLEKLALALLTSSWRLKQYFQGHQVIVRTDQGIRQVLQKPDLAGRMMTWSIELSQYDIRYKPRQAIKAQAMADFLVEVTRDPTEETSTRWKLHVDGASNQTSGGAGIILESPVGVVYEQSIRFEFPILNNQAEYEALIGGLTLAAEVGATRLEICSDSQVITSQLNGSYQAKDSLLQKYLKKVKNLSKKFEEVTVHHVPRERNTRADLLSKLASTKPGEGNRSLIQGMTREPAVTLHLSRLGSSWLDPITSFLENGKLPDDEKDAMKLRREAAKYAVIQGQLFKKGFNQPLLKCLHPDQTDYVLREVHEGCCGHHIGGKALARKLIRAGYYWPSMMADSKEFVKKCVKCQENANFHRAPASELSLLTSSRLFSQWGVDLLGPFPVGPGQVKYLIVAIDYYTKWIEAEPLASISSSNCRKFMWRQVITRFGIPEVVISDNGTQFIDKKFTEFLTGLGIRQKFSSVEHPQTNGQVESANKIILLGLKKRLDNKKGAWADELASVLWSYRTTEQSATKETPFRLTYGLDAVIPVEIGEPSPRLLLKGVEEAVEKDLIDEAREMTHLTETVLKQRMALRYNTKMLKREFEPNDLVLRRNDIGPPTPGAGKLAANWEGPYRIKKVMGKGAFKLERLYGKEVPRTWNADNLRRFYS</sequence>
<dbReference type="Gene3D" id="3.30.420.10">
    <property type="entry name" value="Ribonuclease H-like superfamily/Ribonuclease H"/>
    <property type="match status" value="2"/>
</dbReference>
<dbReference type="Gene3D" id="1.10.340.70">
    <property type="match status" value="1"/>
</dbReference>
<dbReference type="Pfam" id="PF03732">
    <property type="entry name" value="Retrotrans_gag"/>
    <property type="match status" value="1"/>
</dbReference>
<dbReference type="SUPFAM" id="SSF56672">
    <property type="entry name" value="DNA/RNA polymerases"/>
    <property type="match status" value="1"/>
</dbReference>
<dbReference type="InterPro" id="IPR043502">
    <property type="entry name" value="DNA/RNA_pol_sf"/>
</dbReference>
<dbReference type="Pfam" id="PF17921">
    <property type="entry name" value="Integrase_H2C2"/>
    <property type="match status" value="1"/>
</dbReference>
<dbReference type="InterPro" id="IPR000477">
    <property type="entry name" value="RT_dom"/>
</dbReference>
<protein>
    <submittedName>
        <fullName evidence="7">Uncharacterized protein LOC107477852</fullName>
    </submittedName>
</protein>
<dbReference type="CDD" id="cd09279">
    <property type="entry name" value="RNase_HI_like"/>
    <property type="match status" value="1"/>
</dbReference>
<dbReference type="Gene3D" id="3.10.10.10">
    <property type="entry name" value="HIV Type 1 Reverse Transcriptase, subunit A, domain 1"/>
    <property type="match status" value="1"/>
</dbReference>
<dbReference type="InterPro" id="IPR005162">
    <property type="entry name" value="Retrotrans_gag_dom"/>
</dbReference>
<evidence type="ECO:0000256" key="1">
    <source>
        <dbReference type="ARBA" id="ARBA00023172"/>
    </source>
</evidence>
<feature type="region of interest" description="Disordered" evidence="2">
    <location>
        <begin position="372"/>
        <end position="391"/>
    </location>
</feature>
<dbReference type="RefSeq" id="XP_015953417.1">
    <property type="nucleotide sequence ID" value="XM_016097931.1"/>
</dbReference>
<dbReference type="PROSITE" id="PS50878">
    <property type="entry name" value="RT_POL"/>
    <property type="match status" value="1"/>
</dbReference>
<feature type="compositionally biased region" description="Basic and acidic residues" evidence="2">
    <location>
        <begin position="56"/>
        <end position="98"/>
    </location>
</feature>
<dbReference type="SUPFAM" id="SSF50630">
    <property type="entry name" value="Acid proteases"/>
    <property type="match status" value="1"/>
</dbReference>